<dbReference type="AlphaFoldDB" id="A0A2H1V3I8"/>
<reference evidence="1" key="1">
    <citation type="submission" date="2016-07" db="EMBL/GenBank/DDBJ databases">
        <authorList>
            <person name="Bretaudeau A."/>
        </authorList>
    </citation>
    <scope>NUCLEOTIDE SEQUENCE</scope>
    <source>
        <strain evidence="1">Rice</strain>
        <tissue evidence="1">Whole body</tissue>
    </source>
</reference>
<accession>A0A2H1V3I8</accession>
<name>A0A2H1V3I8_SPOFR</name>
<gene>
    <name evidence="1" type="ORF">SFRICE_006064</name>
</gene>
<organism evidence="1">
    <name type="scientific">Spodoptera frugiperda</name>
    <name type="common">Fall armyworm</name>
    <dbReference type="NCBI Taxonomy" id="7108"/>
    <lineage>
        <taxon>Eukaryota</taxon>
        <taxon>Metazoa</taxon>
        <taxon>Ecdysozoa</taxon>
        <taxon>Arthropoda</taxon>
        <taxon>Hexapoda</taxon>
        <taxon>Insecta</taxon>
        <taxon>Pterygota</taxon>
        <taxon>Neoptera</taxon>
        <taxon>Endopterygota</taxon>
        <taxon>Lepidoptera</taxon>
        <taxon>Glossata</taxon>
        <taxon>Ditrysia</taxon>
        <taxon>Noctuoidea</taxon>
        <taxon>Noctuidae</taxon>
        <taxon>Amphipyrinae</taxon>
        <taxon>Spodoptera</taxon>
    </lineage>
</organism>
<sequence>MQYATAYSRIERISRSNLGMLFSNFFATSCHRRSRRHIEKMAPKNVFDWFMNTLRAFVHRCRHRGRDDGAEVTEVAVPTYIYIVSLNRVSSAAELRVDRPPF</sequence>
<dbReference type="EMBL" id="ODYU01000507">
    <property type="protein sequence ID" value="SOQ35397.1"/>
    <property type="molecule type" value="Genomic_DNA"/>
</dbReference>
<proteinExistence type="predicted"/>
<protein>
    <submittedName>
        <fullName evidence="1">SFRICE_006064</fullName>
    </submittedName>
</protein>
<evidence type="ECO:0000313" key="1">
    <source>
        <dbReference type="EMBL" id="SOQ35397.1"/>
    </source>
</evidence>